<dbReference type="EMBL" id="GL377645">
    <property type="protein sequence ID" value="EFJ11577.1"/>
    <property type="molecule type" value="Genomic_DNA"/>
</dbReference>
<dbReference type="InterPro" id="IPR002885">
    <property type="entry name" value="PPR_rpt"/>
</dbReference>
<dbReference type="PANTHER" id="PTHR45717:SF15">
    <property type="entry name" value="AGL218WP"/>
    <property type="match status" value="1"/>
</dbReference>
<organism evidence="3">
    <name type="scientific">Selaginella moellendorffii</name>
    <name type="common">Spikemoss</name>
    <dbReference type="NCBI Taxonomy" id="88036"/>
    <lineage>
        <taxon>Eukaryota</taxon>
        <taxon>Viridiplantae</taxon>
        <taxon>Streptophyta</taxon>
        <taxon>Embryophyta</taxon>
        <taxon>Tracheophyta</taxon>
        <taxon>Lycopodiopsida</taxon>
        <taxon>Selaginellales</taxon>
        <taxon>Selaginellaceae</taxon>
        <taxon>Selaginella</taxon>
    </lineage>
</organism>
<dbReference type="KEGG" id="smo:SELMODRAFT_426086"/>
<dbReference type="PANTHER" id="PTHR45717">
    <property type="entry name" value="OS12G0527900 PROTEIN"/>
    <property type="match status" value="1"/>
</dbReference>
<evidence type="ECO:0000313" key="2">
    <source>
        <dbReference type="EMBL" id="EFJ11577.1"/>
    </source>
</evidence>
<dbReference type="GO" id="GO:0003729">
    <property type="term" value="F:mRNA binding"/>
    <property type="evidence" value="ECO:0007669"/>
    <property type="project" value="UniProtKB-ARBA"/>
</dbReference>
<keyword evidence="3" id="KW-1185">Reference proteome</keyword>
<proteinExistence type="predicted"/>
<evidence type="ECO:0008006" key="4">
    <source>
        <dbReference type="Google" id="ProtNLM"/>
    </source>
</evidence>
<gene>
    <name evidence="2" type="ORF">SELMODRAFT_426086</name>
</gene>
<dbReference type="Gramene" id="EFJ11577">
    <property type="protein sequence ID" value="EFJ11577"/>
    <property type="gene ID" value="SELMODRAFT_426086"/>
</dbReference>
<dbReference type="HOGENOM" id="CLU_483491_0_0_1"/>
<dbReference type="AlphaFoldDB" id="D8SV96"/>
<dbReference type="Pfam" id="PF01535">
    <property type="entry name" value="PPR"/>
    <property type="match status" value="3"/>
</dbReference>
<reference evidence="2 3" key="1">
    <citation type="journal article" date="2011" name="Science">
        <title>The Selaginella genome identifies genetic changes associated with the evolution of vascular plants.</title>
        <authorList>
            <person name="Banks J.A."/>
            <person name="Nishiyama T."/>
            <person name="Hasebe M."/>
            <person name="Bowman J.L."/>
            <person name="Gribskov M."/>
            <person name="dePamphilis C."/>
            <person name="Albert V.A."/>
            <person name="Aono N."/>
            <person name="Aoyama T."/>
            <person name="Ambrose B.A."/>
            <person name="Ashton N.W."/>
            <person name="Axtell M.J."/>
            <person name="Barker E."/>
            <person name="Barker M.S."/>
            <person name="Bennetzen J.L."/>
            <person name="Bonawitz N.D."/>
            <person name="Chapple C."/>
            <person name="Cheng C."/>
            <person name="Correa L.G."/>
            <person name="Dacre M."/>
            <person name="DeBarry J."/>
            <person name="Dreyer I."/>
            <person name="Elias M."/>
            <person name="Engstrom E.M."/>
            <person name="Estelle M."/>
            <person name="Feng L."/>
            <person name="Finet C."/>
            <person name="Floyd S.K."/>
            <person name="Frommer W.B."/>
            <person name="Fujita T."/>
            <person name="Gramzow L."/>
            <person name="Gutensohn M."/>
            <person name="Harholt J."/>
            <person name="Hattori M."/>
            <person name="Heyl A."/>
            <person name="Hirai T."/>
            <person name="Hiwatashi Y."/>
            <person name="Ishikawa M."/>
            <person name="Iwata M."/>
            <person name="Karol K.G."/>
            <person name="Koehler B."/>
            <person name="Kolukisaoglu U."/>
            <person name="Kubo M."/>
            <person name="Kurata T."/>
            <person name="Lalonde S."/>
            <person name="Li K."/>
            <person name="Li Y."/>
            <person name="Litt A."/>
            <person name="Lyons E."/>
            <person name="Manning G."/>
            <person name="Maruyama T."/>
            <person name="Michael T.P."/>
            <person name="Mikami K."/>
            <person name="Miyazaki S."/>
            <person name="Morinaga S."/>
            <person name="Murata T."/>
            <person name="Mueller-Roeber B."/>
            <person name="Nelson D.R."/>
            <person name="Obara M."/>
            <person name="Oguri Y."/>
            <person name="Olmstead R.G."/>
            <person name="Onodera N."/>
            <person name="Petersen B.L."/>
            <person name="Pils B."/>
            <person name="Prigge M."/>
            <person name="Rensing S.A."/>
            <person name="Riano-Pachon D.M."/>
            <person name="Roberts A.W."/>
            <person name="Sato Y."/>
            <person name="Scheller H.V."/>
            <person name="Schulz B."/>
            <person name="Schulz C."/>
            <person name="Shakirov E.V."/>
            <person name="Shibagaki N."/>
            <person name="Shinohara N."/>
            <person name="Shippen D.E."/>
            <person name="Soerensen I."/>
            <person name="Sotooka R."/>
            <person name="Sugimoto N."/>
            <person name="Sugita M."/>
            <person name="Sumikawa N."/>
            <person name="Tanurdzic M."/>
            <person name="Theissen G."/>
            <person name="Ulvskov P."/>
            <person name="Wakazuki S."/>
            <person name="Weng J.K."/>
            <person name="Willats W.W."/>
            <person name="Wipf D."/>
            <person name="Wolf P.G."/>
            <person name="Yang L."/>
            <person name="Zimmer A.D."/>
            <person name="Zhu Q."/>
            <person name="Mitros T."/>
            <person name="Hellsten U."/>
            <person name="Loque D."/>
            <person name="Otillar R."/>
            <person name="Salamov A."/>
            <person name="Schmutz J."/>
            <person name="Shapiro H."/>
            <person name="Lindquist E."/>
            <person name="Lucas S."/>
            <person name="Rokhsar D."/>
            <person name="Grigoriev I.V."/>
        </authorList>
    </citation>
    <scope>NUCLEOTIDE SEQUENCE [LARGE SCALE GENOMIC DNA]</scope>
</reference>
<evidence type="ECO:0000313" key="3">
    <source>
        <dbReference type="Proteomes" id="UP000001514"/>
    </source>
</evidence>
<protein>
    <recommendedName>
        <fullName evidence="4">Pentacotripeptide-repeat region of PRORP domain-containing protein</fullName>
    </recommendedName>
</protein>
<accession>D8SV96</accession>
<dbReference type="InterPro" id="IPR011990">
    <property type="entry name" value="TPR-like_helical_dom_sf"/>
</dbReference>
<dbReference type="Gene3D" id="1.25.40.10">
    <property type="entry name" value="Tetratricopeptide repeat domain"/>
    <property type="match status" value="2"/>
</dbReference>
<sequence length="564" mass="64189">MAIAMALSRMPPPMIGHAIGNGQAAWPGKCCQLEERLMNLERHQERNKVVFKALDWVANEKVIPFGYHETLQRLDLCSRCHHVTRTLLLFRRLPKQWRSEDAYCILLELYYKRDMLEDAEKTMQELRGIGIKSLQPYHLMLSFYKLRGMEMRFERMVTEIKGSGLALDRSFYTILLAARDSFGGDMVAVEDVLAEMEGRGLKLDAVGCLAVAGIYLRSGLRHKSERVLQRLEKSLKSGEFKDSNSIRRRMLAMFGKLGDRDAVDRIWHSIERSASTTVEDFIFGIEAFGRVGKMDEAEDMYMRVGCNSCNPRLHNAFLAVLVEQGDVIRAVALVERMKGVRCLLSTVTYHLLIKVYLKAGDVSRATLAFESLRSAFGKLEWPRPSSETLAVMLEFFVGIGDVQASERLVKKWMEDGFPLSAAVFHSLFRVYAKGGAGVDNFPGRMLSAGVEPTRETEQLLRQISTFLRENSKKDFPLSDRRDESETRRRMAYFLGGGKPPDLDRFENVIYFFQVAPALKTVHELPESSEVPPVWIVCIPLQDQWASPCAAWPAIIYSLAMMARW</sequence>
<dbReference type="Proteomes" id="UP000001514">
    <property type="component" value="Unassembled WGS sequence"/>
</dbReference>
<dbReference type="InParanoid" id="D8SV96"/>
<dbReference type="eggNOG" id="KOG4197">
    <property type="taxonomic scope" value="Eukaryota"/>
</dbReference>
<dbReference type="GO" id="GO:0005739">
    <property type="term" value="C:mitochondrion"/>
    <property type="evidence" value="ECO:0000318"/>
    <property type="project" value="GO_Central"/>
</dbReference>
<name>D8SV96_SELML</name>
<evidence type="ECO:0000256" key="1">
    <source>
        <dbReference type="ARBA" id="ARBA00022737"/>
    </source>
</evidence>
<dbReference type="OMA" id="MRHFEQE"/>
<keyword evidence="1" id="KW-0677">Repeat</keyword>